<evidence type="ECO:0000256" key="10">
    <source>
        <dbReference type="PROSITE-ProRule" id="PRU00042"/>
    </source>
</evidence>
<feature type="region of interest" description="Disordered" evidence="11">
    <location>
        <begin position="21"/>
        <end position="40"/>
    </location>
</feature>
<feature type="compositionally biased region" description="Polar residues" evidence="11">
    <location>
        <begin position="23"/>
        <end position="40"/>
    </location>
</feature>
<keyword evidence="8" id="KW-0804">Transcription</keyword>
<protein>
    <recommendedName>
        <fullName evidence="12">C2H2-type domain-containing protein</fullName>
    </recommendedName>
</protein>
<evidence type="ECO:0000256" key="7">
    <source>
        <dbReference type="ARBA" id="ARBA00023125"/>
    </source>
</evidence>
<keyword evidence="3" id="KW-0677">Repeat</keyword>
<organism evidence="13 14">
    <name type="scientific">Coptotermes formosanus</name>
    <name type="common">Formosan subterranean termite</name>
    <dbReference type="NCBI Taxonomy" id="36987"/>
    <lineage>
        <taxon>Eukaryota</taxon>
        <taxon>Metazoa</taxon>
        <taxon>Ecdysozoa</taxon>
        <taxon>Arthropoda</taxon>
        <taxon>Hexapoda</taxon>
        <taxon>Insecta</taxon>
        <taxon>Pterygota</taxon>
        <taxon>Neoptera</taxon>
        <taxon>Polyneoptera</taxon>
        <taxon>Dictyoptera</taxon>
        <taxon>Blattodea</taxon>
        <taxon>Blattoidea</taxon>
        <taxon>Termitoidae</taxon>
        <taxon>Rhinotermitidae</taxon>
        <taxon>Coptotermes</taxon>
    </lineage>
</organism>
<dbReference type="OrthoDB" id="10004641at2759"/>
<evidence type="ECO:0000256" key="11">
    <source>
        <dbReference type="SAM" id="MobiDB-lite"/>
    </source>
</evidence>
<dbReference type="GO" id="GO:0005634">
    <property type="term" value="C:nucleus"/>
    <property type="evidence" value="ECO:0007669"/>
    <property type="project" value="UniProtKB-SubCell"/>
</dbReference>
<dbReference type="InterPro" id="IPR013087">
    <property type="entry name" value="Znf_C2H2_type"/>
</dbReference>
<keyword evidence="7" id="KW-0238">DNA-binding</keyword>
<dbReference type="FunFam" id="3.30.160.60:FF:000646">
    <property type="entry name" value="Myeloid zinc finger 1"/>
    <property type="match status" value="1"/>
</dbReference>
<proteinExistence type="predicted"/>
<dbReference type="PROSITE" id="PS50157">
    <property type="entry name" value="ZINC_FINGER_C2H2_2"/>
    <property type="match status" value="1"/>
</dbReference>
<dbReference type="Gene3D" id="3.30.160.60">
    <property type="entry name" value="Classic Zinc Finger"/>
    <property type="match status" value="1"/>
</dbReference>
<dbReference type="SUPFAM" id="SSF57667">
    <property type="entry name" value="beta-beta-alpha zinc fingers"/>
    <property type="match status" value="1"/>
</dbReference>
<dbReference type="PANTHER" id="PTHR24403:SF67">
    <property type="entry name" value="FI01116P-RELATED"/>
    <property type="match status" value="1"/>
</dbReference>
<dbReference type="GO" id="GO:0045944">
    <property type="term" value="P:positive regulation of transcription by RNA polymerase II"/>
    <property type="evidence" value="ECO:0007669"/>
    <property type="project" value="TreeGrafter"/>
</dbReference>
<evidence type="ECO:0000256" key="5">
    <source>
        <dbReference type="ARBA" id="ARBA00022833"/>
    </source>
</evidence>
<feature type="non-terminal residue" evidence="13">
    <location>
        <position position="96"/>
    </location>
</feature>
<dbReference type="GO" id="GO:0008270">
    <property type="term" value="F:zinc ion binding"/>
    <property type="evidence" value="ECO:0007669"/>
    <property type="project" value="UniProtKB-KW"/>
</dbReference>
<keyword evidence="5" id="KW-0862">Zinc</keyword>
<keyword evidence="2" id="KW-0479">Metal-binding</keyword>
<dbReference type="EMBL" id="BLKM01000241">
    <property type="protein sequence ID" value="GFG30663.1"/>
    <property type="molecule type" value="Genomic_DNA"/>
</dbReference>
<dbReference type="AlphaFoldDB" id="A0A6L2PDN6"/>
<keyword evidence="9" id="KW-0539">Nucleus</keyword>
<evidence type="ECO:0000256" key="3">
    <source>
        <dbReference type="ARBA" id="ARBA00022737"/>
    </source>
</evidence>
<dbReference type="InParanoid" id="A0A6L2PDN6"/>
<dbReference type="GO" id="GO:0003677">
    <property type="term" value="F:DNA binding"/>
    <property type="evidence" value="ECO:0007669"/>
    <property type="project" value="UniProtKB-KW"/>
</dbReference>
<keyword evidence="14" id="KW-1185">Reference proteome</keyword>
<comment type="subcellular location">
    <subcellularLocation>
        <location evidence="1">Nucleus</location>
    </subcellularLocation>
</comment>
<dbReference type="PANTHER" id="PTHR24403">
    <property type="entry name" value="ZINC FINGER PROTEIN"/>
    <property type="match status" value="1"/>
</dbReference>
<evidence type="ECO:0000256" key="2">
    <source>
        <dbReference type="ARBA" id="ARBA00022723"/>
    </source>
</evidence>
<name>A0A6L2PDN6_COPFO</name>
<evidence type="ECO:0000256" key="8">
    <source>
        <dbReference type="ARBA" id="ARBA00023163"/>
    </source>
</evidence>
<dbReference type="Pfam" id="PF00096">
    <property type="entry name" value="zf-C2H2"/>
    <property type="match status" value="2"/>
</dbReference>
<sequence length="96" mass="10948">MDESLDTDLWNKLQDVLPIPFGESQQQTTASRSTGSKSNVSFRCPQCGKSYQYKNSLSRHMRLECGKEPQFQCPFCPHSAKHRSHLQTHLASKHKA</sequence>
<keyword evidence="4 10" id="KW-0863">Zinc-finger</keyword>
<evidence type="ECO:0000256" key="9">
    <source>
        <dbReference type="ARBA" id="ARBA00023242"/>
    </source>
</evidence>
<reference evidence="14" key="1">
    <citation type="submission" date="2020-01" db="EMBL/GenBank/DDBJ databases">
        <title>Draft genome sequence of the Termite Coptotermes fromosanus.</title>
        <authorList>
            <person name="Itakura S."/>
            <person name="Yosikawa Y."/>
            <person name="Umezawa K."/>
        </authorList>
    </citation>
    <scope>NUCLEOTIDE SEQUENCE [LARGE SCALE GENOMIC DNA]</scope>
</reference>
<evidence type="ECO:0000256" key="4">
    <source>
        <dbReference type="ARBA" id="ARBA00022771"/>
    </source>
</evidence>
<evidence type="ECO:0000259" key="12">
    <source>
        <dbReference type="PROSITE" id="PS50157"/>
    </source>
</evidence>
<keyword evidence="6" id="KW-0805">Transcription regulation</keyword>
<feature type="domain" description="C2H2-type" evidence="12">
    <location>
        <begin position="42"/>
        <end position="69"/>
    </location>
</feature>
<dbReference type="InterPro" id="IPR036236">
    <property type="entry name" value="Znf_C2H2_sf"/>
</dbReference>
<dbReference type="Proteomes" id="UP000502823">
    <property type="component" value="Unassembled WGS sequence"/>
</dbReference>
<dbReference type="InterPro" id="IPR050688">
    <property type="entry name" value="Zinc_finger/UBP_domain"/>
</dbReference>
<comment type="caution">
    <text evidence="13">The sequence shown here is derived from an EMBL/GenBank/DDBJ whole genome shotgun (WGS) entry which is preliminary data.</text>
</comment>
<evidence type="ECO:0000256" key="6">
    <source>
        <dbReference type="ARBA" id="ARBA00023015"/>
    </source>
</evidence>
<evidence type="ECO:0000313" key="14">
    <source>
        <dbReference type="Proteomes" id="UP000502823"/>
    </source>
</evidence>
<accession>A0A6L2PDN6</accession>
<dbReference type="SMART" id="SM00355">
    <property type="entry name" value="ZnF_C2H2"/>
    <property type="match status" value="2"/>
</dbReference>
<evidence type="ECO:0000313" key="13">
    <source>
        <dbReference type="EMBL" id="GFG30663.1"/>
    </source>
</evidence>
<evidence type="ECO:0000256" key="1">
    <source>
        <dbReference type="ARBA" id="ARBA00004123"/>
    </source>
</evidence>
<gene>
    <name evidence="13" type="ORF">Cfor_01433</name>
</gene>